<evidence type="ECO:0000259" key="11">
    <source>
        <dbReference type="Pfam" id="PF00759"/>
    </source>
</evidence>
<dbReference type="InterPro" id="IPR033126">
    <property type="entry name" value="Glyco_hydro_9_Asp/Glu_AS"/>
</dbReference>
<keyword evidence="4 10" id="KW-0136">Cellulose degradation</keyword>
<dbReference type="AlphaFoldDB" id="V4AW32"/>
<protein>
    <recommendedName>
        <fullName evidence="10">Endoglucanase</fullName>
        <ecNumber evidence="10">3.2.1.4</ecNumber>
    </recommendedName>
</protein>
<name>V4AW32_LOTGI</name>
<dbReference type="InterPro" id="IPR008928">
    <property type="entry name" value="6-hairpin_glycosidase_sf"/>
</dbReference>
<keyword evidence="5 8" id="KW-0119">Carbohydrate metabolism</keyword>
<feature type="active site" evidence="8">
    <location>
        <position position="395"/>
    </location>
</feature>
<dbReference type="InterPro" id="IPR012341">
    <property type="entry name" value="6hp_glycosidase-like_sf"/>
</dbReference>
<dbReference type="STRING" id="225164.V4AW32"/>
<dbReference type="OrthoDB" id="10257085at2759"/>
<keyword evidence="6 8" id="KW-0326">Glycosidase</keyword>
<dbReference type="SUPFAM" id="SSF48208">
    <property type="entry name" value="Six-hairpin glycosidases"/>
    <property type="match status" value="1"/>
</dbReference>
<proteinExistence type="inferred from homology"/>
<keyword evidence="13" id="KW-1185">Reference proteome</keyword>
<dbReference type="GeneID" id="20230986"/>
<evidence type="ECO:0000256" key="1">
    <source>
        <dbReference type="ARBA" id="ARBA00000966"/>
    </source>
</evidence>
<evidence type="ECO:0000256" key="4">
    <source>
        <dbReference type="ARBA" id="ARBA00023001"/>
    </source>
</evidence>
<evidence type="ECO:0000256" key="6">
    <source>
        <dbReference type="ARBA" id="ARBA00023295"/>
    </source>
</evidence>
<reference evidence="12 13" key="1">
    <citation type="journal article" date="2013" name="Nature">
        <title>Insights into bilaterian evolution from three spiralian genomes.</title>
        <authorList>
            <person name="Simakov O."/>
            <person name="Marletaz F."/>
            <person name="Cho S.J."/>
            <person name="Edsinger-Gonzales E."/>
            <person name="Havlak P."/>
            <person name="Hellsten U."/>
            <person name="Kuo D.H."/>
            <person name="Larsson T."/>
            <person name="Lv J."/>
            <person name="Arendt D."/>
            <person name="Savage R."/>
            <person name="Osoegawa K."/>
            <person name="de Jong P."/>
            <person name="Grimwood J."/>
            <person name="Chapman J.A."/>
            <person name="Shapiro H."/>
            <person name="Aerts A."/>
            <person name="Otillar R.P."/>
            <person name="Terry A.Y."/>
            <person name="Boore J.L."/>
            <person name="Grigoriev I.V."/>
            <person name="Lindberg D.R."/>
            <person name="Seaver E.C."/>
            <person name="Weisblat D.A."/>
            <person name="Putnam N.H."/>
            <person name="Rokhsar D.S."/>
        </authorList>
    </citation>
    <scope>NUCLEOTIDE SEQUENCE [LARGE SCALE GENOMIC DNA]</scope>
</reference>
<evidence type="ECO:0000313" key="13">
    <source>
        <dbReference type="Proteomes" id="UP000030746"/>
    </source>
</evidence>
<dbReference type="KEGG" id="lgi:LOTGIDRAFT_113614"/>
<feature type="domain" description="Glycoside hydrolase family 9" evidence="11">
    <location>
        <begin position="43"/>
        <end position="459"/>
    </location>
</feature>
<dbReference type="FunFam" id="1.50.10.10:FF:000020">
    <property type="entry name" value="Endoglucanase"/>
    <property type="match status" value="1"/>
</dbReference>
<evidence type="ECO:0000256" key="8">
    <source>
        <dbReference type="PROSITE-ProRule" id="PRU10059"/>
    </source>
</evidence>
<dbReference type="PANTHER" id="PTHR22298">
    <property type="entry name" value="ENDO-1,4-BETA-GLUCANASE"/>
    <property type="match status" value="1"/>
</dbReference>
<dbReference type="InterPro" id="IPR001701">
    <property type="entry name" value="Glyco_hydro_9"/>
</dbReference>
<dbReference type="Gene3D" id="1.50.10.10">
    <property type="match status" value="1"/>
</dbReference>
<dbReference type="GO" id="GO:0008810">
    <property type="term" value="F:cellulase activity"/>
    <property type="evidence" value="ECO:0007669"/>
    <property type="project" value="UniProtKB-EC"/>
</dbReference>
<dbReference type="OMA" id="GGFQPFF"/>
<dbReference type="GO" id="GO:0030245">
    <property type="term" value="P:cellulose catabolic process"/>
    <property type="evidence" value="ECO:0007669"/>
    <property type="project" value="UniProtKB-KW"/>
</dbReference>
<evidence type="ECO:0000256" key="3">
    <source>
        <dbReference type="ARBA" id="ARBA00022801"/>
    </source>
</evidence>
<evidence type="ECO:0000256" key="5">
    <source>
        <dbReference type="ARBA" id="ARBA00023277"/>
    </source>
</evidence>
<sequence>MLKCSLHCFKGTFVPFFPFNPNITNINHKRITDFSGDHTKYNYDQILQLSILFYESQRSGKLPANNRIPWRGDSALNDKGSNGEDLTGGWYDAGDHVKFGLPMAFSTTMLTWSLLEFQDAYQASGQLQHMYDSIKWPLDYFLKAHTKPNEFYVQVGDGGKDHSYWGRPEDMKMARPSYKITPSCAGSDVAAETAAAMAAGYMVFKNKDSAYANKLLSHSKQLYDFALAHQGIYTHCINEAAAYYRSMGFKDELAWGGAWLYYATKEAKYLTSAEKYHQPGKSWGLSWDDKQAAEQVLLYKLTKKDIYKKDIEATFQDWMPGGGIPYTPKGLAFRLKWGALRYASNMAFVALIAAEEGLHSTEYRKWAKGQIHYALGDTGRSYIVGFGKNPPKRPHHRGSSCPMMPAPCAWFDQTQPGPNPHTLYGALVGGPGKNDEYNDKRDDYIHNEVATDYNAGFQASIACKYYLFDFAELIRIINGYLQDRECYLSILSSLYIYLTFQV</sequence>
<keyword evidence="3 8" id="KW-0378">Hydrolase</keyword>
<accession>V4AW32</accession>
<dbReference type="PROSITE" id="PS00698">
    <property type="entry name" value="GH9_3"/>
    <property type="match status" value="1"/>
</dbReference>
<dbReference type="RefSeq" id="XP_009049791.1">
    <property type="nucleotide sequence ID" value="XM_009051543.1"/>
</dbReference>
<dbReference type="EC" id="3.2.1.4" evidence="10"/>
<evidence type="ECO:0000256" key="2">
    <source>
        <dbReference type="ARBA" id="ARBA00007072"/>
    </source>
</evidence>
<dbReference type="EMBL" id="KB201037">
    <property type="protein sequence ID" value="ESO99300.1"/>
    <property type="molecule type" value="Genomic_DNA"/>
</dbReference>
<dbReference type="SMR" id="V4AW32"/>
<organism evidence="12 13">
    <name type="scientific">Lottia gigantea</name>
    <name type="common">Giant owl limpet</name>
    <dbReference type="NCBI Taxonomy" id="225164"/>
    <lineage>
        <taxon>Eukaryota</taxon>
        <taxon>Metazoa</taxon>
        <taxon>Spiralia</taxon>
        <taxon>Lophotrochozoa</taxon>
        <taxon>Mollusca</taxon>
        <taxon>Gastropoda</taxon>
        <taxon>Patellogastropoda</taxon>
        <taxon>Lottioidea</taxon>
        <taxon>Lottiidae</taxon>
        <taxon>Lottia</taxon>
    </lineage>
</organism>
<dbReference type="InterPro" id="IPR018221">
    <property type="entry name" value="Glyco_hydro_9_His_AS"/>
</dbReference>
<evidence type="ECO:0000256" key="10">
    <source>
        <dbReference type="RuleBase" id="RU361166"/>
    </source>
</evidence>
<dbReference type="Pfam" id="PF00759">
    <property type="entry name" value="Glyco_hydro_9"/>
    <property type="match status" value="1"/>
</dbReference>
<comment type="similarity">
    <text evidence="2 8 10">Belongs to the glycosyl hydrolase 9 (cellulase E) family.</text>
</comment>
<evidence type="ECO:0000313" key="12">
    <source>
        <dbReference type="EMBL" id="ESO99300.1"/>
    </source>
</evidence>
<dbReference type="CTD" id="20230986"/>
<dbReference type="PROSITE" id="PS00592">
    <property type="entry name" value="GH9_2"/>
    <property type="match status" value="1"/>
</dbReference>
<keyword evidence="7 8" id="KW-0624">Polysaccharide degradation</keyword>
<dbReference type="HOGENOM" id="CLU_008926_1_5_1"/>
<feature type="active site" evidence="9">
    <location>
        <position position="439"/>
    </location>
</feature>
<comment type="catalytic activity">
    <reaction evidence="1 10">
        <text>Endohydrolysis of (1-&gt;4)-beta-D-glucosidic linkages in cellulose, lichenin and cereal beta-D-glucans.</text>
        <dbReference type="EC" id="3.2.1.4"/>
    </reaction>
</comment>
<gene>
    <name evidence="12" type="ORF">LOTGIDRAFT_113614</name>
</gene>
<evidence type="ECO:0000256" key="7">
    <source>
        <dbReference type="ARBA" id="ARBA00023326"/>
    </source>
</evidence>
<feature type="active site" evidence="9">
    <location>
        <position position="448"/>
    </location>
</feature>
<dbReference type="Proteomes" id="UP000030746">
    <property type="component" value="Unassembled WGS sequence"/>
</dbReference>
<evidence type="ECO:0000256" key="9">
    <source>
        <dbReference type="PROSITE-ProRule" id="PRU10060"/>
    </source>
</evidence>